<dbReference type="Pfam" id="PF09398">
    <property type="entry name" value="FOP_dimer"/>
    <property type="match status" value="1"/>
</dbReference>
<keyword evidence="3" id="KW-0206">Cytoskeleton</keyword>
<feature type="compositionally biased region" description="Acidic residues" evidence="4">
    <location>
        <begin position="428"/>
        <end position="437"/>
    </location>
</feature>
<dbReference type="PROSITE" id="PS50222">
    <property type="entry name" value="EF_HAND_2"/>
    <property type="match status" value="2"/>
</dbReference>
<feature type="region of interest" description="Disordered" evidence="4">
    <location>
        <begin position="243"/>
        <end position="437"/>
    </location>
</feature>
<evidence type="ECO:0000313" key="6">
    <source>
        <dbReference type="Proteomes" id="UP000694865"/>
    </source>
</evidence>
<name>A0ABM0M565_SACKO</name>
<keyword evidence="1" id="KW-0963">Cytoplasm</keyword>
<feature type="compositionally biased region" description="Low complexity" evidence="4">
    <location>
        <begin position="314"/>
        <end position="337"/>
    </location>
</feature>
<feature type="compositionally biased region" description="Acidic residues" evidence="4">
    <location>
        <begin position="386"/>
        <end position="395"/>
    </location>
</feature>
<keyword evidence="6" id="KW-1185">Reference proteome</keyword>
<dbReference type="GeneID" id="100377771"/>
<dbReference type="InterPro" id="IPR011992">
    <property type="entry name" value="EF-hand-dom_pair"/>
</dbReference>
<dbReference type="Pfam" id="PF13499">
    <property type="entry name" value="EF-hand_7"/>
    <property type="match status" value="1"/>
</dbReference>
<gene>
    <name evidence="7" type="primary">LOC100377771</name>
</gene>
<organism evidence="6 7">
    <name type="scientific">Saccoglossus kowalevskii</name>
    <name type="common">Acorn worm</name>
    <dbReference type="NCBI Taxonomy" id="10224"/>
    <lineage>
        <taxon>Eukaryota</taxon>
        <taxon>Metazoa</taxon>
        <taxon>Hemichordata</taxon>
        <taxon>Enteropneusta</taxon>
        <taxon>Harrimaniidae</taxon>
        <taxon>Saccoglossus</taxon>
    </lineage>
</organism>
<accession>A0ABM0M565</accession>
<evidence type="ECO:0000256" key="1">
    <source>
        <dbReference type="ARBA" id="ARBA00022490"/>
    </source>
</evidence>
<sequence length="477" mass="53147">MSADEDTELRDLVAQTLENNGVLGKIRAQLRASVFLALEEQESIENGAPLINHDLKKFISTKEGVLTLSLVREFLQYFNLDFTLAVFDPETNIGSNYESRDTLAREVNVVDSEKTQDKPLLYYLMKKGISADNKGRRKISSTSEDDEQDLTSKQVVDARQKFEQYDKDDNGMIDKDELRGLFLDIFPHFHKNMLDRYVNDEFRSVDKDFSSGIDFEEFLAMYRRLFVLCKGVVAHDVSDIVQTSPRLKHSPRREKSPENGKKKKEKASNQSSPKTSNGIQRNDSLEDAFFDEPLPDNSKNVFSKGRSSPPKSPPSKQAGLTSLSGAPPLSSSGLGSLKDAPPLPGVASPKEGVKHSELQSLDKDLESIDKLAGYTSPGITPRDDNPPTDDYEDDFQSSSSSHDSQTQPSQSQPEGLSGITEPTYSMTEEIEEDIDDDFLVSSNDKFDELTTDRSISQLSQSGHGFDYAEEAQLTLSP</sequence>
<dbReference type="SUPFAM" id="SSF47473">
    <property type="entry name" value="EF-hand"/>
    <property type="match status" value="1"/>
</dbReference>
<evidence type="ECO:0000256" key="2">
    <source>
        <dbReference type="ARBA" id="ARBA00022837"/>
    </source>
</evidence>
<dbReference type="PROSITE" id="PS00018">
    <property type="entry name" value="EF_HAND_1"/>
    <property type="match status" value="1"/>
</dbReference>
<keyword evidence="2" id="KW-0106">Calcium</keyword>
<evidence type="ECO:0000256" key="3">
    <source>
        <dbReference type="ARBA" id="ARBA00023212"/>
    </source>
</evidence>
<dbReference type="InterPro" id="IPR018993">
    <property type="entry name" value="FOP_dimerisation-dom_N"/>
</dbReference>
<dbReference type="Proteomes" id="UP000694865">
    <property type="component" value="Unplaced"/>
</dbReference>
<feature type="domain" description="EF-hand" evidence="5">
    <location>
        <begin position="193"/>
        <end position="228"/>
    </location>
</feature>
<dbReference type="PANTHER" id="PTHR15431:SF9">
    <property type="entry name" value="CENTROSOMAL PROTEIN 43"/>
    <property type="match status" value="1"/>
</dbReference>
<dbReference type="RefSeq" id="XP_006815156.1">
    <property type="nucleotide sequence ID" value="XM_006815093.1"/>
</dbReference>
<dbReference type="CDD" id="cd00051">
    <property type="entry name" value="EFh"/>
    <property type="match status" value="1"/>
</dbReference>
<feature type="domain" description="EF-hand" evidence="5">
    <location>
        <begin position="153"/>
        <end position="188"/>
    </location>
</feature>
<protein>
    <submittedName>
        <fullName evidence="7">FGFR1 oncogene partner-like</fullName>
    </submittedName>
</protein>
<evidence type="ECO:0000256" key="4">
    <source>
        <dbReference type="SAM" id="MobiDB-lite"/>
    </source>
</evidence>
<dbReference type="InterPro" id="IPR018247">
    <property type="entry name" value="EF_Hand_1_Ca_BS"/>
</dbReference>
<dbReference type="InterPro" id="IPR002048">
    <property type="entry name" value="EF_hand_dom"/>
</dbReference>
<dbReference type="Gene3D" id="1.20.960.40">
    <property type="match status" value="1"/>
</dbReference>
<feature type="compositionally biased region" description="Basic and acidic residues" evidence="4">
    <location>
        <begin position="351"/>
        <end position="369"/>
    </location>
</feature>
<dbReference type="Gene3D" id="1.10.238.10">
    <property type="entry name" value="EF-hand"/>
    <property type="match status" value="1"/>
</dbReference>
<feature type="compositionally biased region" description="Low complexity" evidence="4">
    <location>
        <begin position="396"/>
        <end position="412"/>
    </location>
</feature>
<evidence type="ECO:0000259" key="5">
    <source>
        <dbReference type="PROSITE" id="PS50222"/>
    </source>
</evidence>
<proteinExistence type="predicted"/>
<dbReference type="SMART" id="SM00054">
    <property type="entry name" value="EFh"/>
    <property type="match status" value="2"/>
</dbReference>
<evidence type="ECO:0000313" key="7">
    <source>
        <dbReference type="RefSeq" id="XP_006815156.1"/>
    </source>
</evidence>
<feature type="compositionally biased region" description="Acidic residues" evidence="4">
    <location>
        <begin position="285"/>
        <end position="294"/>
    </location>
</feature>
<feature type="compositionally biased region" description="Polar residues" evidence="4">
    <location>
        <begin position="268"/>
        <end position="282"/>
    </location>
</feature>
<dbReference type="PANTHER" id="PTHR15431">
    <property type="entry name" value="FGFR1 ONCOGENE PARTNER/LISH DOMAIN-CONTAINING PROTEIN"/>
    <property type="match status" value="1"/>
</dbReference>
<reference evidence="7" key="1">
    <citation type="submission" date="2025-08" db="UniProtKB">
        <authorList>
            <consortium name="RefSeq"/>
        </authorList>
    </citation>
    <scope>IDENTIFICATION</scope>
    <source>
        <tissue evidence="7">Testes</tissue>
    </source>
</reference>